<protein>
    <recommendedName>
        <fullName evidence="4">Helix-turn-helix domain-containing protein</fullName>
    </recommendedName>
</protein>
<evidence type="ECO:0008006" key="4">
    <source>
        <dbReference type="Google" id="ProtNLM"/>
    </source>
</evidence>
<keyword evidence="3" id="KW-1185">Reference proteome</keyword>
<reference evidence="2" key="1">
    <citation type="submission" date="2022-03" db="EMBL/GenBank/DDBJ databases">
        <title>Complete genome sequence of Caldinitratiruptor microaerophilus.</title>
        <authorList>
            <person name="Mukaiyama R."/>
            <person name="Nishiyama T."/>
            <person name="Ueda K."/>
        </authorList>
    </citation>
    <scope>NUCLEOTIDE SEQUENCE</scope>
    <source>
        <strain evidence="2">JCM 16183</strain>
    </source>
</reference>
<accession>A0AA35CKG5</accession>
<dbReference type="KEGG" id="cmic:caldi_20350"/>
<evidence type="ECO:0000313" key="3">
    <source>
        <dbReference type="Proteomes" id="UP001163687"/>
    </source>
</evidence>
<proteinExistence type="predicted"/>
<dbReference type="AlphaFoldDB" id="A0AA35CKG5"/>
<sequence length="180" mass="20161">MVDTYTTLTGAVIDLGNLTPEQRQFFVRCLEAYRQEISWPDFINLVRGRENPLLRETGAITKEVTEHPLYKVLSDLEERLGVRQGWTRPQGGADVHRDPTEDRWVSVAEAARMKGVSVPAIHNAVRRGDLVARPAGAGSRFLVISVRSLEAYRPRRVRRGRKDSEAAGDAPAEVEAREGE</sequence>
<name>A0AA35CKG5_9FIRM</name>
<evidence type="ECO:0000256" key="1">
    <source>
        <dbReference type="SAM" id="MobiDB-lite"/>
    </source>
</evidence>
<gene>
    <name evidence="2" type="ORF">caldi_20350</name>
</gene>
<dbReference type="EMBL" id="AP025628">
    <property type="protein sequence ID" value="BDG60945.1"/>
    <property type="molecule type" value="Genomic_DNA"/>
</dbReference>
<evidence type="ECO:0000313" key="2">
    <source>
        <dbReference type="EMBL" id="BDG60945.1"/>
    </source>
</evidence>
<dbReference type="RefSeq" id="WP_264841628.1">
    <property type="nucleotide sequence ID" value="NZ_AP025628.1"/>
</dbReference>
<organism evidence="2 3">
    <name type="scientific">Caldinitratiruptor microaerophilus</name>
    <dbReference type="NCBI Taxonomy" id="671077"/>
    <lineage>
        <taxon>Bacteria</taxon>
        <taxon>Bacillati</taxon>
        <taxon>Bacillota</taxon>
        <taxon>Clostridia</taxon>
        <taxon>Eubacteriales</taxon>
        <taxon>Symbiobacteriaceae</taxon>
        <taxon>Caldinitratiruptor</taxon>
    </lineage>
</organism>
<feature type="region of interest" description="Disordered" evidence="1">
    <location>
        <begin position="155"/>
        <end position="180"/>
    </location>
</feature>
<dbReference type="Proteomes" id="UP001163687">
    <property type="component" value="Chromosome"/>
</dbReference>